<dbReference type="Proteomes" id="UP000886998">
    <property type="component" value="Unassembled WGS sequence"/>
</dbReference>
<proteinExistence type="predicted"/>
<gene>
    <name evidence="1" type="ORF">TNIN_495321</name>
    <name evidence="2" type="ORF">TNIN_9711</name>
</gene>
<comment type="caution">
    <text evidence="2">The sequence shown here is derived from an EMBL/GenBank/DDBJ whole genome shotgun (WGS) entry which is preliminary data.</text>
</comment>
<reference evidence="2" key="1">
    <citation type="submission" date="2020-08" db="EMBL/GenBank/DDBJ databases">
        <title>Multicomponent nature underlies the extraordinary mechanical properties of spider dragline silk.</title>
        <authorList>
            <person name="Kono N."/>
            <person name="Nakamura H."/>
            <person name="Mori M."/>
            <person name="Yoshida Y."/>
            <person name="Ohtoshi R."/>
            <person name="Malay A.D."/>
            <person name="Moran D.A.P."/>
            <person name="Tomita M."/>
            <person name="Numata K."/>
            <person name="Arakawa K."/>
        </authorList>
    </citation>
    <scope>NUCLEOTIDE SEQUENCE</scope>
</reference>
<protein>
    <submittedName>
        <fullName evidence="2">Uncharacterized protein</fullName>
    </submittedName>
</protein>
<dbReference type="EMBL" id="BMAV01005675">
    <property type="protein sequence ID" value="GFY46924.1"/>
    <property type="molecule type" value="Genomic_DNA"/>
</dbReference>
<sequence length="69" mass="7672">MQSFHYFKKGPTKFIGAAGKGLKEVDLQVMATEMGVEDVLGLKVGELRAAILNSQDFDEEFSRDYLSTI</sequence>
<dbReference type="AlphaFoldDB" id="A0A8X7CQU8"/>
<keyword evidence="3" id="KW-1185">Reference proteome</keyword>
<evidence type="ECO:0000313" key="1">
    <source>
        <dbReference type="EMBL" id="GFY46924.1"/>
    </source>
</evidence>
<organism evidence="2 3">
    <name type="scientific">Trichonephila inaurata madagascariensis</name>
    <dbReference type="NCBI Taxonomy" id="2747483"/>
    <lineage>
        <taxon>Eukaryota</taxon>
        <taxon>Metazoa</taxon>
        <taxon>Ecdysozoa</taxon>
        <taxon>Arthropoda</taxon>
        <taxon>Chelicerata</taxon>
        <taxon>Arachnida</taxon>
        <taxon>Araneae</taxon>
        <taxon>Araneomorphae</taxon>
        <taxon>Entelegynae</taxon>
        <taxon>Araneoidea</taxon>
        <taxon>Nephilidae</taxon>
        <taxon>Trichonephila</taxon>
        <taxon>Trichonephila inaurata</taxon>
    </lineage>
</organism>
<evidence type="ECO:0000313" key="3">
    <source>
        <dbReference type="Proteomes" id="UP000886998"/>
    </source>
</evidence>
<dbReference type="EMBL" id="BMAV01022521">
    <property type="protein sequence ID" value="GFY77598.1"/>
    <property type="molecule type" value="Genomic_DNA"/>
</dbReference>
<evidence type="ECO:0000313" key="2">
    <source>
        <dbReference type="EMBL" id="GFY77598.1"/>
    </source>
</evidence>
<accession>A0A8X7CQU8</accession>
<name>A0A8X7CQU8_9ARAC</name>